<accession>A0A6J5LQG4</accession>
<name>A0A6J5LQG4_9CAUD</name>
<gene>
    <name evidence="1" type="ORF">UFOVP307_47</name>
</gene>
<sequence length="69" mass="7928">MTKEDIEHMWKVASNNPNHDTNWHDPVVIRFANLVASAEREACAKLCWSQRKYWDAEACADALRARGQA</sequence>
<organism evidence="1">
    <name type="scientific">uncultured Caudovirales phage</name>
    <dbReference type="NCBI Taxonomy" id="2100421"/>
    <lineage>
        <taxon>Viruses</taxon>
        <taxon>Duplodnaviria</taxon>
        <taxon>Heunggongvirae</taxon>
        <taxon>Uroviricota</taxon>
        <taxon>Caudoviricetes</taxon>
        <taxon>Peduoviridae</taxon>
        <taxon>Maltschvirus</taxon>
        <taxon>Maltschvirus maltsch</taxon>
    </lineage>
</organism>
<dbReference type="EMBL" id="LR796323">
    <property type="protein sequence ID" value="CAB4136775.1"/>
    <property type="molecule type" value="Genomic_DNA"/>
</dbReference>
<evidence type="ECO:0000313" key="1">
    <source>
        <dbReference type="EMBL" id="CAB4136775.1"/>
    </source>
</evidence>
<protein>
    <submittedName>
        <fullName evidence="1">Uncharacterized protein</fullName>
    </submittedName>
</protein>
<reference evidence="1" key="1">
    <citation type="submission" date="2020-04" db="EMBL/GenBank/DDBJ databases">
        <authorList>
            <person name="Chiriac C."/>
            <person name="Salcher M."/>
            <person name="Ghai R."/>
            <person name="Kavagutti S V."/>
        </authorList>
    </citation>
    <scope>NUCLEOTIDE SEQUENCE</scope>
</reference>
<proteinExistence type="predicted"/>